<evidence type="ECO:0000256" key="7">
    <source>
        <dbReference type="ARBA" id="ARBA00046288"/>
    </source>
</evidence>
<name>A0A8J5M3D8_ZINOF</name>
<keyword evidence="1" id="KW-0433">Leucine-rich repeat</keyword>
<dbReference type="Pfam" id="PF13855">
    <property type="entry name" value="LRR_8"/>
    <property type="match status" value="1"/>
</dbReference>
<evidence type="ECO:0000313" key="11">
    <source>
        <dbReference type="EMBL" id="KAG6533336.1"/>
    </source>
</evidence>
<dbReference type="Pfam" id="PF08263">
    <property type="entry name" value="LRRNT_2"/>
    <property type="match status" value="1"/>
</dbReference>
<dbReference type="PROSITE" id="PS50011">
    <property type="entry name" value="PROTEIN_KINASE_DOM"/>
    <property type="match status" value="1"/>
</dbReference>
<comment type="subcellular location">
    <subcellularLocation>
        <location evidence="7">Endomembrane system</location>
        <topology evidence="7">Single-pass type I membrane protein</topology>
    </subcellularLocation>
</comment>
<evidence type="ECO:0000259" key="10">
    <source>
        <dbReference type="PROSITE" id="PS50011"/>
    </source>
</evidence>
<dbReference type="PANTHER" id="PTHR46084:SF14">
    <property type="entry name" value="PROTEIN KINASE DOMAIN-CONTAINING PROTEIN"/>
    <property type="match status" value="1"/>
</dbReference>
<evidence type="ECO:0000313" key="12">
    <source>
        <dbReference type="Proteomes" id="UP000734854"/>
    </source>
</evidence>
<keyword evidence="2 9" id="KW-0812">Transmembrane</keyword>
<dbReference type="InterPro" id="IPR000719">
    <property type="entry name" value="Prot_kinase_dom"/>
</dbReference>
<dbReference type="FunFam" id="3.30.200.20:FF:000489">
    <property type="entry name" value="Inactive receptor-like serine/threonine-protein kinase"/>
    <property type="match status" value="1"/>
</dbReference>
<sequence length="669" mass="74511">MSRTAQPTATDNILIAASRGRSNETLRLIGPKMPMGTLRGRVHYLPMPRADLFIRLRLLVPLISCLFSAAFCSEELLRARKRLKKEPPWMDKWMLCGISVLLSSLDDLERVGRALLAFRRRIEADPYGALSNWDEGACDPCLWFGVECSDDGEVEVLKLRDLNLKGTLAPEIGMLSHIRTIILHNNSFSGVIPGEFGRLENLELLDLGHNNLSGPLPSEFGKMSSLKILIQIDEMLVSSNRQRVTRKIENTTMRRLLFFRFVSSFSSQNAASQSQNPPASPNSDSPAQSPSSPSPSPSPSQSVSPSAIPLLIDPPNSSPLPALATEGPTKHRNLVVPLVIGGILLSIISIATTYFLCYRAQKAASVMPWATGLSVPLLRRSELETACEHFSNIIGSLSNCALCKGTLSSGTEIAVTSTVLTSAENWSDQNEIHFRNKISTLSKVNHKNFMNLIGYCKEEELFTRMMVFEYASNGTLFEHLHIKEVEQLEWSARLRVIMGIAYCLQHMEQLNPPLVIRSLSSSSIYLTEDCAAKISDLEFWDDEKNVEATSESSKQEKITYKFGIILLEIISGRLPFSEDDGLLVLWASSYLNGKRPLMDMVDNTLTSIHDKDITELADVIRSCINASPENRLTMTEVAERLRIITSITPEEAYPKLSPLWWAELEIISQ</sequence>
<feature type="compositionally biased region" description="Low complexity" evidence="8">
    <location>
        <begin position="269"/>
        <end position="291"/>
    </location>
</feature>
<dbReference type="GO" id="GO:0004672">
    <property type="term" value="F:protein kinase activity"/>
    <property type="evidence" value="ECO:0007669"/>
    <property type="project" value="InterPro"/>
</dbReference>
<dbReference type="InterPro" id="IPR011009">
    <property type="entry name" value="Kinase-like_dom_sf"/>
</dbReference>
<evidence type="ECO:0000256" key="2">
    <source>
        <dbReference type="ARBA" id="ARBA00022692"/>
    </source>
</evidence>
<organism evidence="11 12">
    <name type="scientific">Zingiber officinale</name>
    <name type="common">Ginger</name>
    <name type="synonym">Amomum zingiber</name>
    <dbReference type="NCBI Taxonomy" id="94328"/>
    <lineage>
        <taxon>Eukaryota</taxon>
        <taxon>Viridiplantae</taxon>
        <taxon>Streptophyta</taxon>
        <taxon>Embryophyta</taxon>
        <taxon>Tracheophyta</taxon>
        <taxon>Spermatophyta</taxon>
        <taxon>Magnoliopsida</taxon>
        <taxon>Liliopsida</taxon>
        <taxon>Zingiberales</taxon>
        <taxon>Zingiberaceae</taxon>
        <taxon>Zingiber</taxon>
    </lineage>
</organism>
<feature type="region of interest" description="Disordered" evidence="8">
    <location>
        <begin position="269"/>
        <end position="308"/>
    </location>
</feature>
<protein>
    <recommendedName>
        <fullName evidence="10">Protein kinase domain-containing protein</fullName>
    </recommendedName>
</protein>
<keyword evidence="4" id="KW-0677">Repeat</keyword>
<evidence type="ECO:0000256" key="5">
    <source>
        <dbReference type="ARBA" id="ARBA00022989"/>
    </source>
</evidence>
<dbReference type="InterPro" id="IPR013210">
    <property type="entry name" value="LRR_N_plant-typ"/>
</dbReference>
<dbReference type="PANTHER" id="PTHR46084">
    <property type="entry name" value="PROTEIN MALE DISCOVERER 2"/>
    <property type="match status" value="1"/>
</dbReference>
<evidence type="ECO:0000256" key="8">
    <source>
        <dbReference type="SAM" id="MobiDB-lite"/>
    </source>
</evidence>
<reference evidence="11 12" key="1">
    <citation type="submission" date="2020-08" db="EMBL/GenBank/DDBJ databases">
        <title>Plant Genome Project.</title>
        <authorList>
            <person name="Zhang R.-G."/>
        </authorList>
    </citation>
    <scope>NUCLEOTIDE SEQUENCE [LARGE SCALE GENOMIC DNA]</scope>
    <source>
        <tissue evidence="11">Rhizome</tissue>
    </source>
</reference>
<dbReference type="SUPFAM" id="SSF52058">
    <property type="entry name" value="L domain-like"/>
    <property type="match status" value="1"/>
</dbReference>
<dbReference type="GO" id="GO:0012505">
    <property type="term" value="C:endomembrane system"/>
    <property type="evidence" value="ECO:0007669"/>
    <property type="project" value="UniProtKB-SubCell"/>
</dbReference>
<dbReference type="InterPro" id="IPR001245">
    <property type="entry name" value="Ser-Thr/Tyr_kinase_cat_dom"/>
</dbReference>
<dbReference type="InterPro" id="IPR032675">
    <property type="entry name" value="LRR_dom_sf"/>
</dbReference>
<dbReference type="Gene3D" id="3.30.200.20">
    <property type="entry name" value="Phosphorylase Kinase, domain 1"/>
    <property type="match status" value="1"/>
</dbReference>
<gene>
    <name evidence="11" type="ORF">ZIOFF_007203</name>
</gene>
<proteinExistence type="predicted"/>
<keyword evidence="6 9" id="KW-0472">Membrane</keyword>
<feature type="transmembrane region" description="Helical" evidence="9">
    <location>
        <begin position="334"/>
        <end position="356"/>
    </location>
</feature>
<evidence type="ECO:0000256" key="4">
    <source>
        <dbReference type="ARBA" id="ARBA00022737"/>
    </source>
</evidence>
<accession>A0A8J5M3D8</accession>
<dbReference type="EMBL" id="JACMSC010000002">
    <property type="protein sequence ID" value="KAG6533336.1"/>
    <property type="molecule type" value="Genomic_DNA"/>
</dbReference>
<dbReference type="Gene3D" id="3.80.10.10">
    <property type="entry name" value="Ribonuclease Inhibitor"/>
    <property type="match status" value="1"/>
</dbReference>
<dbReference type="Pfam" id="PF07714">
    <property type="entry name" value="PK_Tyr_Ser-Thr"/>
    <property type="match status" value="1"/>
</dbReference>
<dbReference type="InterPro" id="IPR001611">
    <property type="entry name" value="Leu-rich_rpt"/>
</dbReference>
<evidence type="ECO:0000256" key="3">
    <source>
        <dbReference type="ARBA" id="ARBA00022729"/>
    </source>
</evidence>
<keyword evidence="12" id="KW-1185">Reference proteome</keyword>
<dbReference type="AlphaFoldDB" id="A0A8J5M3D8"/>
<dbReference type="GO" id="GO:0005524">
    <property type="term" value="F:ATP binding"/>
    <property type="evidence" value="ECO:0007669"/>
    <property type="project" value="InterPro"/>
</dbReference>
<feature type="domain" description="Protein kinase" evidence="10">
    <location>
        <begin position="388"/>
        <end position="643"/>
    </location>
</feature>
<dbReference type="Proteomes" id="UP000734854">
    <property type="component" value="Unassembled WGS sequence"/>
</dbReference>
<dbReference type="FunFam" id="3.80.10.10:FF:000129">
    <property type="entry name" value="Leucine-rich repeat receptor-like kinase"/>
    <property type="match status" value="1"/>
</dbReference>
<evidence type="ECO:0000256" key="1">
    <source>
        <dbReference type="ARBA" id="ARBA00022614"/>
    </source>
</evidence>
<evidence type="ECO:0000256" key="6">
    <source>
        <dbReference type="ARBA" id="ARBA00023136"/>
    </source>
</evidence>
<dbReference type="Gene3D" id="1.10.510.10">
    <property type="entry name" value="Transferase(Phosphotransferase) domain 1"/>
    <property type="match status" value="2"/>
</dbReference>
<keyword evidence="5 9" id="KW-1133">Transmembrane helix</keyword>
<keyword evidence="3" id="KW-0732">Signal</keyword>
<evidence type="ECO:0000256" key="9">
    <source>
        <dbReference type="SAM" id="Phobius"/>
    </source>
</evidence>
<comment type="caution">
    <text evidence="11">The sequence shown here is derived from an EMBL/GenBank/DDBJ whole genome shotgun (WGS) entry which is preliminary data.</text>
</comment>
<dbReference type="SUPFAM" id="SSF56112">
    <property type="entry name" value="Protein kinase-like (PK-like)"/>
    <property type="match status" value="1"/>
</dbReference>